<evidence type="ECO:0000256" key="6">
    <source>
        <dbReference type="SAM" id="Phobius"/>
    </source>
</evidence>
<keyword evidence="2 6" id="KW-0812">Transmembrane</keyword>
<comment type="caution">
    <text evidence="8">The sequence shown here is derived from an EMBL/GenBank/DDBJ whole genome shotgun (WGS) entry which is preliminary data.</text>
</comment>
<reference evidence="8" key="1">
    <citation type="submission" date="2020-06" db="EMBL/GenBank/DDBJ databases">
        <authorList>
            <person name="Dong N."/>
        </authorList>
    </citation>
    <scope>NUCLEOTIDE SEQUENCE</scope>
    <source>
        <strain evidence="8">DF46-2-2</strain>
    </source>
</reference>
<dbReference type="Pfam" id="PF06305">
    <property type="entry name" value="LapA_dom"/>
    <property type="match status" value="1"/>
</dbReference>
<feature type="coiled-coil region" evidence="5">
    <location>
        <begin position="68"/>
        <end position="95"/>
    </location>
</feature>
<reference evidence="8" key="2">
    <citation type="journal article" date="2022" name="Sci. Total Environ.">
        <title>Prevalence, transmission, and molecular epidemiology of tet(X)-positive bacteria among humans, animals, and environmental niches in China: An epidemiological, and genomic-based study.</title>
        <authorList>
            <person name="Dong N."/>
            <person name="Zeng Y."/>
            <person name="Cai C."/>
            <person name="Sun C."/>
            <person name="Lu J."/>
            <person name="Liu C."/>
            <person name="Zhou H."/>
            <person name="Sun Q."/>
            <person name="Shu L."/>
            <person name="Wang H."/>
            <person name="Wang Y."/>
            <person name="Wang S."/>
            <person name="Wu C."/>
            <person name="Chan E.W."/>
            <person name="Chen G."/>
            <person name="Shen Z."/>
            <person name="Chen S."/>
            <person name="Zhang R."/>
        </authorList>
    </citation>
    <scope>NUCLEOTIDE SEQUENCE</scope>
    <source>
        <strain evidence="8">DF46-2-2</strain>
    </source>
</reference>
<evidence type="ECO:0000256" key="3">
    <source>
        <dbReference type="ARBA" id="ARBA00022989"/>
    </source>
</evidence>
<feature type="domain" description="Lipopolysaccharide assembly protein A" evidence="7">
    <location>
        <begin position="26"/>
        <end position="89"/>
    </location>
</feature>
<evidence type="ECO:0000256" key="2">
    <source>
        <dbReference type="ARBA" id="ARBA00022692"/>
    </source>
</evidence>
<gene>
    <name evidence="8" type="ORF">HX099_00940</name>
</gene>
<evidence type="ECO:0000259" key="7">
    <source>
        <dbReference type="Pfam" id="PF06305"/>
    </source>
</evidence>
<dbReference type="RefSeq" id="WP_286592872.1">
    <property type="nucleotide sequence ID" value="NZ_JACANB010000001.1"/>
</dbReference>
<proteinExistence type="predicted"/>
<organism evidence="8 9">
    <name type="scientific">Thiopseudomonas alkaliphila</name>
    <dbReference type="NCBI Taxonomy" id="1697053"/>
    <lineage>
        <taxon>Bacteria</taxon>
        <taxon>Pseudomonadati</taxon>
        <taxon>Pseudomonadota</taxon>
        <taxon>Gammaproteobacteria</taxon>
        <taxon>Pseudomonadales</taxon>
        <taxon>Pseudomonadaceae</taxon>
        <taxon>Thiopseudomonas</taxon>
    </lineage>
</organism>
<accession>A0AAW7DM65</accession>
<dbReference type="GO" id="GO:0005886">
    <property type="term" value="C:plasma membrane"/>
    <property type="evidence" value="ECO:0007669"/>
    <property type="project" value="InterPro"/>
</dbReference>
<keyword evidence="5" id="KW-0175">Coiled coil</keyword>
<protein>
    <submittedName>
        <fullName evidence="8">LapA family protein</fullName>
    </submittedName>
</protein>
<sequence>MKKFKQVILLVVALLLAAVVILFILENRAPVSVHLFKYSTPELPVALYITFSLILGLILSPIFTWLPLSRLRLSNRKLRNEVKTLTEQNHALTKQLVQPTTAELIVVEKL</sequence>
<feature type="transmembrane region" description="Helical" evidence="6">
    <location>
        <begin position="7"/>
        <end position="25"/>
    </location>
</feature>
<feature type="transmembrane region" description="Helical" evidence="6">
    <location>
        <begin position="45"/>
        <end position="68"/>
    </location>
</feature>
<keyword evidence="3 6" id="KW-1133">Transmembrane helix</keyword>
<evidence type="ECO:0000256" key="5">
    <source>
        <dbReference type="SAM" id="Coils"/>
    </source>
</evidence>
<evidence type="ECO:0000313" key="9">
    <source>
        <dbReference type="Proteomes" id="UP001173465"/>
    </source>
</evidence>
<dbReference type="AlphaFoldDB" id="A0AAW7DM65"/>
<dbReference type="Proteomes" id="UP001173465">
    <property type="component" value="Unassembled WGS sequence"/>
</dbReference>
<keyword evidence="4 6" id="KW-0472">Membrane</keyword>
<evidence type="ECO:0000256" key="1">
    <source>
        <dbReference type="ARBA" id="ARBA00022475"/>
    </source>
</evidence>
<name>A0AAW7DM65_9GAMM</name>
<evidence type="ECO:0000313" key="8">
    <source>
        <dbReference type="EMBL" id="MDM1695239.1"/>
    </source>
</evidence>
<dbReference type="EMBL" id="JACANB010000001">
    <property type="protein sequence ID" value="MDM1695239.1"/>
    <property type="molecule type" value="Genomic_DNA"/>
</dbReference>
<keyword evidence="1" id="KW-1003">Cell membrane</keyword>
<evidence type="ECO:0000256" key="4">
    <source>
        <dbReference type="ARBA" id="ARBA00023136"/>
    </source>
</evidence>
<dbReference type="InterPro" id="IPR010445">
    <property type="entry name" value="LapA_dom"/>
</dbReference>